<accession>A0A0A9AWB0</accession>
<protein>
    <submittedName>
        <fullName evidence="1">Uncharacterized protein</fullName>
    </submittedName>
</protein>
<dbReference type="AlphaFoldDB" id="A0A0A9AWB0"/>
<sequence length="35" mass="3951">MGGLQTSLLFGHLKQLDLTMKSNPKQLTNNQIKDH</sequence>
<name>A0A0A9AWB0_ARUDO</name>
<reference evidence="1" key="2">
    <citation type="journal article" date="2015" name="Data Brief">
        <title>Shoot transcriptome of the giant reed, Arundo donax.</title>
        <authorList>
            <person name="Barrero R.A."/>
            <person name="Guerrero F.D."/>
            <person name="Moolhuijzen P."/>
            <person name="Goolsby J.A."/>
            <person name="Tidwell J."/>
            <person name="Bellgard S.E."/>
            <person name="Bellgard M.I."/>
        </authorList>
    </citation>
    <scope>NUCLEOTIDE SEQUENCE</scope>
    <source>
        <tissue evidence="1">Shoot tissue taken approximately 20 cm above the soil surface</tissue>
    </source>
</reference>
<reference evidence="1" key="1">
    <citation type="submission" date="2014-09" db="EMBL/GenBank/DDBJ databases">
        <authorList>
            <person name="Magalhaes I.L.F."/>
            <person name="Oliveira U."/>
            <person name="Santos F.R."/>
            <person name="Vidigal T.H.D.A."/>
            <person name="Brescovit A.D."/>
            <person name="Santos A.J."/>
        </authorList>
    </citation>
    <scope>NUCLEOTIDE SEQUENCE</scope>
    <source>
        <tissue evidence="1">Shoot tissue taken approximately 20 cm above the soil surface</tissue>
    </source>
</reference>
<evidence type="ECO:0000313" key="1">
    <source>
        <dbReference type="EMBL" id="JAD51392.1"/>
    </source>
</evidence>
<proteinExistence type="predicted"/>
<dbReference type="EMBL" id="GBRH01246503">
    <property type="protein sequence ID" value="JAD51392.1"/>
    <property type="molecule type" value="Transcribed_RNA"/>
</dbReference>
<organism evidence="1">
    <name type="scientific">Arundo donax</name>
    <name type="common">Giant reed</name>
    <name type="synonym">Donax arundinaceus</name>
    <dbReference type="NCBI Taxonomy" id="35708"/>
    <lineage>
        <taxon>Eukaryota</taxon>
        <taxon>Viridiplantae</taxon>
        <taxon>Streptophyta</taxon>
        <taxon>Embryophyta</taxon>
        <taxon>Tracheophyta</taxon>
        <taxon>Spermatophyta</taxon>
        <taxon>Magnoliopsida</taxon>
        <taxon>Liliopsida</taxon>
        <taxon>Poales</taxon>
        <taxon>Poaceae</taxon>
        <taxon>PACMAD clade</taxon>
        <taxon>Arundinoideae</taxon>
        <taxon>Arundineae</taxon>
        <taxon>Arundo</taxon>
    </lineage>
</organism>